<feature type="compositionally biased region" description="Basic and acidic residues" evidence="1">
    <location>
        <begin position="49"/>
        <end position="60"/>
    </location>
</feature>
<dbReference type="Gene3D" id="3.80.10.10">
    <property type="entry name" value="Ribonuclease Inhibitor"/>
    <property type="match status" value="1"/>
</dbReference>
<dbReference type="InterPro" id="IPR036047">
    <property type="entry name" value="F-box-like_dom_sf"/>
</dbReference>
<dbReference type="InterPro" id="IPR001810">
    <property type="entry name" value="F-box_dom"/>
</dbReference>
<evidence type="ECO:0000313" key="3">
    <source>
        <dbReference type="EMBL" id="CAD7088405.1"/>
    </source>
</evidence>
<dbReference type="InterPro" id="IPR032675">
    <property type="entry name" value="LRR_dom_sf"/>
</dbReference>
<feature type="compositionally biased region" description="Polar residues" evidence="1">
    <location>
        <begin position="311"/>
        <end position="324"/>
    </location>
</feature>
<dbReference type="Proteomes" id="UP000594454">
    <property type="component" value="Chromosome 4"/>
</dbReference>
<feature type="compositionally biased region" description="Polar residues" evidence="1">
    <location>
        <begin position="333"/>
        <end position="345"/>
    </location>
</feature>
<dbReference type="PANTHER" id="PTHR15739:SF5">
    <property type="entry name" value="LD23158P"/>
    <property type="match status" value="1"/>
</dbReference>
<dbReference type="FunCoup" id="A0A7R8UWI4">
    <property type="interactions" value="75"/>
</dbReference>
<feature type="compositionally biased region" description="Polar residues" evidence="1">
    <location>
        <begin position="477"/>
        <end position="486"/>
    </location>
</feature>
<feature type="compositionally biased region" description="Polar residues" evidence="1">
    <location>
        <begin position="542"/>
        <end position="566"/>
    </location>
</feature>
<feature type="compositionally biased region" description="Basic and acidic residues" evidence="1">
    <location>
        <begin position="449"/>
        <end position="460"/>
    </location>
</feature>
<name>A0A7R8UWI4_HERIL</name>
<dbReference type="InParanoid" id="A0A7R8UWI4"/>
<feature type="compositionally biased region" description="Low complexity" evidence="1">
    <location>
        <begin position="426"/>
        <end position="435"/>
    </location>
</feature>
<dbReference type="InterPro" id="IPR016177">
    <property type="entry name" value="DNA-bd_dom_sf"/>
</dbReference>
<proteinExistence type="predicted"/>
<feature type="region of interest" description="Disordered" evidence="1">
    <location>
        <begin position="1"/>
        <end position="87"/>
    </location>
</feature>
<dbReference type="InterPro" id="IPR052283">
    <property type="entry name" value="GenomicStab_NeuMorph_Reg"/>
</dbReference>
<feature type="compositionally biased region" description="Basic and acidic residues" evidence="1">
    <location>
        <begin position="117"/>
        <end position="179"/>
    </location>
</feature>
<dbReference type="PROSITE" id="PS50982">
    <property type="entry name" value="MBD"/>
    <property type="match status" value="1"/>
</dbReference>
<accession>A0A7R8UWI4</accession>
<feature type="domain" description="MBD" evidence="2">
    <location>
        <begin position="190"/>
        <end position="259"/>
    </location>
</feature>
<feature type="region of interest" description="Disordered" evidence="1">
    <location>
        <begin position="415"/>
        <end position="489"/>
    </location>
</feature>
<feature type="region of interest" description="Disordered" evidence="1">
    <location>
        <begin position="101"/>
        <end position="191"/>
    </location>
</feature>
<feature type="region of interest" description="Disordered" evidence="1">
    <location>
        <begin position="270"/>
        <end position="348"/>
    </location>
</feature>
<dbReference type="SMART" id="SM00391">
    <property type="entry name" value="MBD"/>
    <property type="match status" value="1"/>
</dbReference>
<dbReference type="Pfam" id="PF01429">
    <property type="entry name" value="MBD"/>
    <property type="match status" value="1"/>
</dbReference>
<feature type="compositionally biased region" description="Polar residues" evidence="1">
    <location>
        <begin position="436"/>
        <end position="448"/>
    </location>
</feature>
<reference evidence="3 4" key="1">
    <citation type="submission" date="2020-11" db="EMBL/GenBank/DDBJ databases">
        <authorList>
            <person name="Wallbank WR R."/>
            <person name="Pardo Diaz C."/>
            <person name="Kozak K."/>
            <person name="Martin S."/>
            <person name="Jiggins C."/>
            <person name="Moest M."/>
            <person name="Warren A I."/>
            <person name="Generalovic N T."/>
            <person name="Byers J.R.P. K."/>
            <person name="Montejo-Kovacevich G."/>
            <person name="Yen C E."/>
        </authorList>
    </citation>
    <scope>NUCLEOTIDE SEQUENCE [LARGE SCALE GENOMIC DNA]</scope>
</reference>
<dbReference type="OMA" id="CPVMVVE"/>
<evidence type="ECO:0000256" key="1">
    <source>
        <dbReference type="SAM" id="MobiDB-lite"/>
    </source>
</evidence>
<dbReference type="EMBL" id="LR899012">
    <property type="protein sequence ID" value="CAD7088405.1"/>
    <property type="molecule type" value="Genomic_DNA"/>
</dbReference>
<organism evidence="3 4">
    <name type="scientific">Hermetia illucens</name>
    <name type="common">Black soldier fly</name>
    <dbReference type="NCBI Taxonomy" id="343691"/>
    <lineage>
        <taxon>Eukaryota</taxon>
        <taxon>Metazoa</taxon>
        <taxon>Ecdysozoa</taxon>
        <taxon>Arthropoda</taxon>
        <taxon>Hexapoda</taxon>
        <taxon>Insecta</taxon>
        <taxon>Pterygota</taxon>
        <taxon>Neoptera</taxon>
        <taxon>Endopterygota</taxon>
        <taxon>Diptera</taxon>
        <taxon>Brachycera</taxon>
        <taxon>Stratiomyomorpha</taxon>
        <taxon>Stratiomyidae</taxon>
        <taxon>Hermetiinae</taxon>
        <taxon>Hermetia</taxon>
    </lineage>
</organism>
<dbReference type="Pfam" id="PF12937">
    <property type="entry name" value="F-box-like"/>
    <property type="match status" value="1"/>
</dbReference>
<dbReference type="SUPFAM" id="SSF81383">
    <property type="entry name" value="F-box domain"/>
    <property type="match status" value="1"/>
</dbReference>
<dbReference type="Gene3D" id="3.30.890.10">
    <property type="entry name" value="Methyl-cpg-binding Protein 2, Chain A"/>
    <property type="match status" value="1"/>
</dbReference>
<dbReference type="Gene3D" id="1.20.1280.50">
    <property type="match status" value="1"/>
</dbReference>
<dbReference type="OrthoDB" id="61560at2759"/>
<dbReference type="SUPFAM" id="SSF54171">
    <property type="entry name" value="DNA-binding domain"/>
    <property type="match status" value="1"/>
</dbReference>
<evidence type="ECO:0000313" key="4">
    <source>
        <dbReference type="Proteomes" id="UP000594454"/>
    </source>
</evidence>
<feature type="compositionally biased region" description="Acidic residues" evidence="1">
    <location>
        <begin position="1"/>
        <end position="12"/>
    </location>
</feature>
<protein>
    <recommendedName>
        <fullName evidence="2">MBD domain-containing protein</fullName>
    </recommendedName>
</protein>
<keyword evidence="4" id="KW-1185">Reference proteome</keyword>
<feature type="region of interest" description="Disordered" evidence="1">
    <location>
        <begin position="501"/>
        <end position="566"/>
    </location>
</feature>
<sequence>MDSQMDELEQDIVEAAPAATGTSLVEEGDQPDNTSGRLALTVTSDEDSRESAKVAKKESPQEAVDFAPVNAGIDSNPKHGIPAPVPLKRRRSILDWSSDEEDFAGFDECNGDSSENSYKRIKEELPSEGEQDHEQIKSHGTSEDTLKSVVKSELDEAGDENKPPDVSEVPEDRIEEKHAASHSASSKQRSIKDPIYKKPFALGWKREVVYRAIPGISKDKGEVYYITPMGKKIRTRTELQLHLTHDLQLENFTFAREPIGMSLDEEKIRVAKPTARTAPAEVTLGKRIPKPKGPKGASPPPQGWTPARAVKSSSISSPRSLHTTRMSDENENKSQASSKSTPKTSKLQKKGEPCSIECVLAMGTIPQLQCVKCLCLYHHECIGTDANTGSIERGNSGGMSSGSVRGDGGYICEYCKNKTPPPSQPKPAQQSPPKTNQATVNSVGSIQSQRRESETIKESSKASNKASSNGTKNSNNHTDPTTQLPQSIAVIKGRKYVVIRKPSSTHPDGHSKDATNENSSVNQSSVSLTTGEDVQLRKRGTSARSSKSSENVQLTETSSQPPRQQPITVHSETFATHFFSNVSTGYQILLQTFQYLKVQELLRAACVCRLWNVAANHRSLWRTVRMKNSQVNDWTGLAAALKRNGTQHLDLRKMISSANSEEMWSSFSKNIKEVESLEIIDLCRCSSQIVEDLFISNPKLKVVNAIAIKDDTFNLENVHNLESLEEFRLKSIDGFSLESDLHGLKMLKNLRHLSLTSVRGLGTKDVSVLGELTNLESLDLGECCDLGTSFATDVLVNLVHLNRLRLEKGQENCCTIEILEAVSQLEQLQQLELVNFDIKTGFDEKMSKCKHLKRLLLIPTYISQSATTNNIVLSAVLNLSETLQFLTWVVTLELLRVTALYVDQCDNKKKDKKFFDESIPVLKPVPGIVDDLDKAQKTASDVPQVEILPLVRVEEILIAGMPTTKFKILKVPYHATWRQNLVDI</sequence>
<dbReference type="InterPro" id="IPR001739">
    <property type="entry name" value="Methyl_CpG_DNA-bd"/>
</dbReference>
<evidence type="ECO:0000259" key="2">
    <source>
        <dbReference type="PROSITE" id="PS50982"/>
    </source>
</evidence>
<dbReference type="PANTHER" id="PTHR15739">
    <property type="entry name" value="ZINC FINGER PROTEIN"/>
    <property type="match status" value="1"/>
</dbReference>
<dbReference type="CDD" id="cd00122">
    <property type="entry name" value="MBD"/>
    <property type="match status" value="1"/>
</dbReference>
<dbReference type="AlphaFoldDB" id="A0A7R8UWI4"/>
<dbReference type="SUPFAM" id="SSF52047">
    <property type="entry name" value="RNI-like"/>
    <property type="match status" value="1"/>
</dbReference>
<dbReference type="GO" id="GO:0003677">
    <property type="term" value="F:DNA binding"/>
    <property type="evidence" value="ECO:0007669"/>
    <property type="project" value="InterPro"/>
</dbReference>
<feature type="compositionally biased region" description="Low complexity" evidence="1">
    <location>
        <begin position="518"/>
        <end position="527"/>
    </location>
</feature>
<feature type="compositionally biased region" description="Low complexity" evidence="1">
    <location>
        <begin position="461"/>
        <end position="476"/>
    </location>
</feature>
<gene>
    <name evidence="3" type="ORF">HERILL_LOCUS11031</name>
</gene>